<organism evidence="4 5">
    <name type="scientific">Schaalia turicensis ACS-279-V-Col4</name>
    <dbReference type="NCBI Taxonomy" id="883077"/>
    <lineage>
        <taxon>Bacteria</taxon>
        <taxon>Bacillati</taxon>
        <taxon>Actinomycetota</taxon>
        <taxon>Actinomycetes</taxon>
        <taxon>Actinomycetales</taxon>
        <taxon>Actinomycetaceae</taxon>
        <taxon>Schaalia</taxon>
    </lineage>
</organism>
<dbReference type="Proteomes" id="UP000003994">
    <property type="component" value="Unassembled WGS sequence"/>
</dbReference>
<feature type="domain" description="Carbohydrate kinase PfkB" evidence="3">
    <location>
        <begin position="234"/>
        <end position="321"/>
    </location>
</feature>
<gene>
    <name evidence="4" type="ORF">HMPREF9241_00467</name>
</gene>
<dbReference type="Pfam" id="PF00294">
    <property type="entry name" value="PfkB"/>
    <property type="match status" value="1"/>
</dbReference>
<dbReference type="PATRIC" id="fig|883077.3.peg.463"/>
<dbReference type="PROSITE" id="PS00584">
    <property type="entry name" value="PFKB_KINASES_2"/>
    <property type="match status" value="1"/>
</dbReference>
<evidence type="ECO:0000256" key="1">
    <source>
        <dbReference type="ARBA" id="ARBA00022679"/>
    </source>
</evidence>
<proteinExistence type="predicted"/>
<evidence type="ECO:0000313" key="4">
    <source>
        <dbReference type="EMBL" id="EJZ87839.1"/>
    </source>
</evidence>
<protein>
    <recommendedName>
        <fullName evidence="3">Carbohydrate kinase PfkB domain-containing protein</fullName>
    </recommendedName>
</protein>
<evidence type="ECO:0000256" key="2">
    <source>
        <dbReference type="ARBA" id="ARBA00022777"/>
    </source>
</evidence>
<comment type="caution">
    <text evidence="4">The sequence shown here is derived from an EMBL/GenBank/DDBJ whole genome shotgun (WGS) entry which is preliminary data.</text>
</comment>
<keyword evidence="2" id="KW-0418">Kinase</keyword>
<sequence>MHALFAGLTTLDVIHALDHEPNIATKTTSTDHVMAAGGPATNAAVTLSALEKAAGCARGAASSISLLSAIGEGMIASVISADLASAGVHLLDATSVDSAQKTPAISSIVEHPGGRMVASTNARIDIDVHEATHLLDSVLVQDGAPDVVLIDGHNPAIADCVLRVGTLGEPDPDEDPFAHLEAKPLHQRILDGGSWKPWLAPLLGFVDIAVVSADFCPPLLNEPTGPEVASFLAGFGITRTIRTRGCESVQWYWDGREGETEVDQVDAISTLGAGDVFHGAFAWAVGRLHVADVPMPKDPSDLIRFASRIAGFSTTKFGTRSWCEAPEVVTAVEEFLGSFASGVVKSSR</sequence>
<dbReference type="PANTHER" id="PTHR42774">
    <property type="entry name" value="PHOSPHOTRANSFERASE SYSTEM TRANSPORT PROTEIN"/>
    <property type="match status" value="1"/>
</dbReference>
<dbReference type="HOGENOM" id="CLU_027634_10_2_11"/>
<dbReference type="InterPro" id="IPR002173">
    <property type="entry name" value="Carboh/pur_kinase_PfkB_CS"/>
</dbReference>
<dbReference type="GO" id="GO:0016301">
    <property type="term" value="F:kinase activity"/>
    <property type="evidence" value="ECO:0007669"/>
    <property type="project" value="UniProtKB-KW"/>
</dbReference>
<accession>K0Z6J6</accession>
<keyword evidence="5" id="KW-1185">Reference proteome</keyword>
<dbReference type="STRING" id="883077.HMPREF9241_00467"/>
<dbReference type="SUPFAM" id="SSF53613">
    <property type="entry name" value="Ribokinase-like"/>
    <property type="match status" value="1"/>
</dbReference>
<dbReference type="InterPro" id="IPR029056">
    <property type="entry name" value="Ribokinase-like"/>
</dbReference>
<dbReference type="PANTHER" id="PTHR42774:SF3">
    <property type="entry name" value="KETOHEXOKINASE"/>
    <property type="match status" value="1"/>
</dbReference>
<dbReference type="AlphaFoldDB" id="K0Z6J6"/>
<reference evidence="4 5" key="1">
    <citation type="submission" date="2012-07" db="EMBL/GenBank/DDBJ databases">
        <title>The Genome Sequence of Actinomyces turicensis ACS-279-V-COL4.</title>
        <authorList>
            <consortium name="The Broad Institute Genome Sequencing Platform"/>
            <person name="Earl A."/>
            <person name="Ward D."/>
            <person name="Feldgarden M."/>
            <person name="Gevers D."/>
            <person name="Saerens B."/>
            <person name="Vaneechoutte M."/>
            <person name="Walker B."/>
            <person name="Young S.K."/>
            <person name="Zeng Q."/>
            <person name="Gargeya S."/>
            <person name="Fitzgerald M."/>
            <person name="Haas B."/>
            <person name="Abouelleil A."/>
            <person name="Alvarado L."/>
            <person name="Arachchi H.M."/>
            <person name="Berlin A."/>
            <person name="Chapman S.B."/>
            <person name="Goldberg J."/>
            <person name="Griggs A."/>
            <person name="Gujja S."/>
            <person name="Hansen M."/>
            <person name="Howarth C."/>
            <person name="Imamovic A."/>
            <person name="Larimer J."/>
            <person name="McCowen C."/>
            <person name="Montmayeur A."/>
            <person name="Murphy C."/>
            <person name="Neiman D."/>
            <person name="Pearson M."/>
            <person name="Priest M."/>
            <person name="Roberts A."/>
            <person name="Saif S."/>
            <person name="Shea T."/>
            <person name="Sisk P."/>
            <person name="Sykes S."/>
            <person name="Wortman J."/>
            <person name="Nusbaum C."/>
            <person name="Birren B."/>
        </authorList>
    </citation>
    <scope>NUCLEOTIDE SEQUENCE [LARGE SCALE GENOMIC DNA]</scope>
    <source>
        <strain evidence="4 5">ACS-279-V-Col4</strain>
    </source>
</reference>
<evidence type="ECO:0000313" key="5">
    <source>
        <dbReference type="Proteomes" id="UP000003994"/>
    </source>
</evidence>
<dbReference type="InterPro" id="IPR052562">
    <property type="entry name" value="Ketohexokinase-related"/>
</dbReference>
<keyword evidence="1" id="KW-0808">Transferase</keyword>
<evidence type="ECO:0000259" key="3">
    <source>
        <dbReference type="Pfam" id="PF00294"/>
    </source>
</evidence>
<dbReference type="Gene3D" id="3.40.1190.20">
    <property type="match status" value="1"/>
</dbReference>
<dbReference type="RefSeq" id="WP_006680673.1">
    <property type="nucleotide sequence ID" value="NZ_JH815208.1"/>
</dbReference>
<dbReference type="EMBL" id="AGWQ01000003">
    <property type="protein sequence ID" value="EJZ87839.1"/>
    <property type="molecule type" value="Genomic_DNA"/>
</dbReference>
<dbReference type="InterPro" id="IPR011611">
    <property type="entry name" value="PfkB_dom"/>
</dbReference>
<dbReference type="eggNOG" id="COG0524">
    <property type="taxonomic scope" value="Bacteria"/>
</dbReference>
<name>K0Z6J6_9ACTO</name>